<dbReference type="InParanoid" id="A0A5C3PZA7"/>
<feature type="transmembrane region" description="Helical" evidence="1">
    <location>
        <begin position="173"/>
        <end position="194"/>
    </location>
</feature>
<organism evidence="3 4">
    <name type="scientific">Polyporus arcularius HHB13444</name>
    <dbReference type="NCBI Taxonomy" id="1314778"/>
    <lineage>
        <taxon>Eukaryota</taxon>
        <taxon>Fungi</taxon>
        <taxon>Dikarya</taxon>
        <taxon>Basidiomycota</taxon>
        <taxon>Agaricomycotina</taxon>
        <taxon>Agaricomycetes</taxon>
        <taxon>Polyporales</taxon>
        <taxon>Polyporaceae</taxon>
        <taxon>Polyporus</taxon>
    </lineage>
</organism>
<keyword evidence="1" id="KW-0812">Transmembrane</keyword>
<feature type="transmembrane region" description="Helical" evidence="1">
    <location>
        <begin position="51"/>
        <end position="71"/>
    </location>
</feature>
<accession>A0A5C3PZA7</accession>
<dbReference type="Pfam" id="PF20152">
    <property type="entry name" value="DUF6534"/>
    <property type="match status" value="1"/>
</dbReference>
<protein>
    <recommendedName>
        <fullName evidence="2">DUF6534 domain-containing protein</fullName>
    </recommendedName>
</protein>
<name>A0A5C3PZA7_9APHY</name>
<sequence length="235" mass="26305">MEDAEIRDKYAKALPTGLSYTMVNVCMFGLTCYQVLKYYIRKRDDRASVKLLYALLWFAEAINLITAPINYDRLVKTLDKPDPFSSIRGSLVMMVVAQFLGAMILKGIIVHETWKLGNRSWLFLAVLIILFGGSRLIARQLPDILLSATLSFLLAHQRKNRSRLERVNSISSAFTYVVSIGALPPICVALSIIVDTSARGTQLALLCNHYVQRIYLNTVLAALNANPSDERAHAL</sequence>
<dbReference type="AlphaFoldDB" id="A0A5C3PZA7"/>
<reference evidence="3 4" key="1">
    <citation type="journal article" date="2019" name="Nat. Ecol. Evol.">
        <title>Megaphylogeny resolves global patterns of mushroom evolution.</title>
        <authorList>
            <person name="Varga T."/>
            <person name="Krizsan K."/>
            <person name="Foldi C."/>
            <person name="Dima B."/>
            <person name="Sanchez-Garcia M."/>
            <person name="Sanchez-Ramirez S."/>
            <person name="Szollosi G.J."/>
            <person name="Szarkandi J.G."/>
            <person name="Papp V."/>
            <person name="Albert L."/>
            <person name="Andreopoulos W."/>
            <person name="Angelini C."/>
            <person name="Antonin V."/>
            <person name="Barry K.W."/>
            <person name="Bougher N.L."/>
            <person name="Buchanan P."/>
            <person name="Buyck B."/>
            <person name="Bense V."/>
            <person name="Catcheside P."/>
            <person name="Chovatia M."/>
            <person name="Cooper J."/>
            <person name="Damon W."/>
            <person name="Desjardin D."/>
            <person name="Finy P."/>
            <person name="Geml J."/>
            <person name="Haridas S."/>
            <person name="Hughes K."/>
            <person name="Justo A."/>
            <person name="Karasinski D."/>
            <person name="Kautmanova I."/>
            <person name="Kiss B."/>
            <person name="Kocsube S."/>
            <person name="Kotiranta H."/>
            <person name="LaButti K.M."/>
            <person name="Lechner B.E."/>
            <person name="Liimatainen K."/>
            <person name="Lipzen A."/>
            <person name="Lukacs Z."/>
            <person name="Mihaltcheva S."/>
            <person name="Morgado L.N."/>
            <person name="Niskanen T."/>
            <person name="Noordeloos M.E."/>
            <person name="Ohm R.A."/>
            <person name="Ortiz-Santana B."/>
            <person name="Ovrebo C."/>
            <person name="Racz N."/>
            <person name="Riley R."/>
            <person name="Savchenko A."/>
            <person name="Shiryaev A."/>
            <person name="Soop K."/>
            <person name="Spirin V."/>
            <person name="Szebenyi C."/>
            <person name="Tomsovsky M."/>
            <person name="Tulloss R.E."/>
            <person name="Uehling J."/>
            <person name="Grigoriev I.V."/>
            <person name="Vagvolgyi C."/>
            <person name="Papp T."/>
            <person name="Martin F.M."/>
            <person name="Miettinen O."/>
            <person name="Hibbett D.S."/>
            <person name="Nagy L.G."/>
        </authorList>
    </citation>
    <scope>NUCLEOTIDE SEQUENCE [LARGE SCALE GENOMIC DNA]</scope>
    <source>
        <strain evidence="3 4">HHB13444</strain>
    </source>
</reference>
<feature type="transmembrane region" description="Helical" evidence="1">
    <location>
        <begin position="121"/>
        <end position="138"/>
    </location>
</feature>
<keyword evidence="1" id="KW-1133">Transmembrane helix</keyword>
<feature type="transmembrane region" description="Helical" evidence="1">
    <location>
        <begin position="91"/>
        <end position="109"/>
    </location>
</feature>
<evidence type="ECO:0000313" key="3">
    <source>
        <dbReference type="EMBL" id="TFK93390.1"/>
    </source>
</evidence>
<feature type="transmembrane region" description="Helical" evidence="1">
    <location>
        <begin position="20"/>
        <end position="39"/>
    </location>
</feature>
<feature type="domain" description="DUF6534" evidence="2">
    <location>
        <begin position="143"/>
        <end position="225"/>
    </location>
</feature>
<proteinExistence type="predicted"/>
<keyword evidence="4" id="KW-1185">Reference proteome</keyword>
<keyword evidence="1" id="KW-0472">Membrane</keyword>
<evidence type="ECO:0000313" key="4">
    <source>
        <dbReference type="Proteomes" id="UP000308197"/>
    </source>
</evidence>
<dbReference type="EMBL" id="ML210982">
    <property type="protein sequence ID" value="TFK93390.1"/>
    <property type="molecule type" value="Genomic_DNA"/>
</dbReference>
<evidence type="ECO:0000259" key="2">
    <source>
        <dbReference type="Pfam" id="PF20152"/>
    </source>
</evidence>
<dbReference type="Proteomes" id="UP000308197">
    <property type="component" value="Unassembled WGS sequence"/>
</dbReference>
<evidence type="ECO:0000256" key="1">
    <source>
        <dbReference type="SAM" id="Phobius"/>
    </source>
</evidence>
<dbReference type="InterPro" id="IPR045339">
    <property type="entry name" value="DUF6534"/>
</dbReference>
<gene>
    <name evidence="3" type="ORF">K466DRAFT_580979</name>
</gene>